<evidence type="ECO:0000259" key="4">
    <source>
        <dbReference type="Pfam" id="PF01765"/>
    </source>
</evidence>
<evidence type="ECO:0000256" key="3">
    <source>
        <dbReference type="ARBA" id="ARBA00024909"/>
    </source>
</evidence>
<dbReference type="GO" id="GO:0006412">
    <property type="term" value="P:translation"/>
    <property type="evidence" value="ECO:0007669"/>
    <property type="project" value="UniProtKB-KW"/>
</dbReference>
<reference evidence="5 6" key="1">
    <citation type="submission" date="2018-02" db="EMBL/GenBank/DDBJ databases">
        <title>The genomes of Aspergillus section Nigri reveals drivers in fungal speciation.</title>
        <authorList>
            <consortium name="DOE Joint Genome Institute"/>
            <person name="Vesth T.C."/>
            <person name="Nybo J."/>
            <person name="Theobald S."/>
            <person name="Brandl J."/>
            <person name="Frisvad J.C."/>
            <person name="Nielsen K.F."/>
            <person name="Lyhne E.K."/>
            <person name="Kogle M.E."/>
            <person name="Kuo A."/>
            <person name="Riley R."/>
            <person name="Clum A."/>
            <person name="Nolan M."/>
            <person name="Lipzen A."/>
            <person name="Salamov A."/>
            <person name="Henrissat B."/>
            <person name="Wiebenga A."/>
            <person name="De vries R.P."/>
            <person name="Grigoriev I.V."/>
            <person name="Mortensen U.H."/>
            <person name="Andersen M.R."/>
            <person name="Baker S.E."/>
        </authorList>
    </citation>
    <scope>NUCLEOTIDE SEQUENCE [LARGE SCALE GENOMIC DNA]</scope>
    <source>
        <strain evidence="5 6">CBS 707.79</strain>
    </source>
</reference>
<comment type="function">
    <text evidence="3">Necessary for protein synthesis in mitochondria. Functions as a ribosome recycling factor in mitochondria.</text>
</comment>
<accession>A0A319DPR0</accession>
<gene>
    <name evidence="5" type="ORF">BO71DRAFT_479472</name>
</gene>
<dbReference type="Gene3D" id="1.10.132.20">
    <property type="entry name" value="Ribosome-recycling factor"/>
    <property type="match status" value="1"/>
</dbReference>
<keyword evidence="6" id="KW-1185">Reference proteome</keyword>
<evidence type="ECO:0000313" key="6">
    <source>
        <dbReference type="Proteomes" id="UP000247810"/>
    </source>
</evidence>
<dbReference type="STRING" id="1448320.A0A319DPR0"/>
<dbReference type="Gene3D" id="3.30.1360.40">
    <property type="match status" value="1"/>
</dbReference>
<dbReference type="PANTHER" id="PTHR20982">
    <property type="entry name" value="RIBOSOME RECYCLING FACTOR"/>
    <property type="match status" value="1"/>
</dbReference>
<name>A0A319DPR0_9EURO</name>
<dbReference type="InterPro" id="IPR036191">
    <property type="entry name" value="RRF_sf"/>
</dbReference>
<dbReference type="GO" id="GO:0005739">
    <property type="term" value="C:mitochondrion"/>
    <property type="evidence" value="ECO:0007669"/>
    <property type="project" value="TreeGrafter"/>
</dbReference>
<dbReference type="AlphaFoldDB" id="A0A319DPR0"/>
<dbReference type="Pfam" id="PF01765">
    <property type="entry name" value="RRF"/>
    <property type="match status" value="1"/>
</dbReference>
<dbReference type="InterPro" id="IPR002661">
    <property type="entry name" value="Ribosome_recyc_fac"/>
</dbReference>
<dbReference type="FunFam" id="3.30.1360.40:FF:000020">
    <property type="entry name" value="Similar to ribosome recycling factor"/>
    <property type="match status" value="1"/>
</dbReference>
<dbReference type="Proteomes" id="UP000247810">
    <property type="component" value="Unassembled WGS sequence"/>
</dbReference>
<dbReference type="EMBL" id="KZ825801">
    <property type="protein sequence ID" value="PYH99556.1"/>
    <property type="molecule type" value="Genomic_DNA"/>
</dbReference>
<evidence type="ECO:0000256" key="1">
    <source>
        <dbReference type="ARBA" id="ARBA00005912"/>
    </source>
</evidence>
<dbReference type="SUPFAM" id="SSF55194">
    <property type="entry name" value="Ribosome recycling factor, RRF"/>
    <property type="match status" value="1"/>
</dbReference>
<sequence length="271" mass="30420">MQRFATITGLSHTYWACSRSFLLPLKRQIPRWSQRTLAAPNRSQSFSNTSFLYKKKDKAKAIPDSHSGTALSKTGAAPENPYDFSQLNDGIAGALRRLQDDLSGLRVGGRFNTELIENLRVQLSKGSKEMLRLRDLAQVIPKGGRIVTIWASEEDHMKPITSSIISSNLSLTPQPDCRNALQLNISIPPPTKESRDQTIAMAKVAMEKAVGAVRDSRAVVHKRLQDLQKKKIARPDDIRKAQEQMEKLTEKGQKDVKDLFEATKRVMERAQ</sequence>
<dbReference type="OrthoDB" id="407355at2759"/>
<dbReference type="PANTHER" id="PTHR20982:SF3">
    <property type="entry name" value="MITOCHONDRIAL RIBOSOME RECYCLING FACTOR PSEUDO 1"/>
    <property type="match status" value="1"/>
</dbReference>
<protein>
    <submittedName>
        <fullName evidence="5">Ribosome recycling factor</fullName>
    </submittedName>
</protein>
<dbReference type="GO" id="GO:0043023">
    <property type="term" value="F:ribosomal large subunit binding"/>
    <property type="evidence" value="ECO:0007669"/>
    <property type="project" value="TreeGrafter"/>
</dbReference>
<organism evidence="5 6">
    <name type="scientific">Aspergillus ellipticus CBS 707.79</name>
    <dbReference type="NCBI Taxonomy" id="1448320"/>
    <lineage>
        <taxon>Eukaryota</taxon>
        <taxon>Fungi</taxon>
        <taxon>Dikarya</taxon>
        <taxon>Ascomycota</taxon>
        <taxon>Pezizomycotina</taxon>
        <taxon>Eurotiomycetes</taxon>
        <taxon>Eurotiomycetidae</taxon>
        <taxon>Eurotiales</taxon>
        <taxon>Aspergillaceae</taxon>
        <taxon>Aspergillus</taxon>
        <taxon>Aspergillus subgen. Circumdati</taxon>
    </lineage>
</organism>
<comment type="similarity">
    <text evidence="1">Belongs to the RRF family.</text>
</comment>
<dbReference type="InterPro" id="IPR023584">
    <property type="entry name" value="Ribosome_recyc_fac_dom"/>
</dbReference>
<keyword evidence="2" id="KW-0648">Protein biosynthesis</keyword>
<proteinExistence type="inferred from homology"/>
<feature type="domain" description="Ribosome recycling factor" evidence="4">
    <location>
        <begin position="98"/>
        <end position="264"/>
    </location>
</feature>
<evidence type="ECO:0000313" key="5">
    <source>
        <dbReference type="EMBL" id="PYH99556.1"/>
    </source>
</evidence>
<dbReference type="VEuPathDB" id="FungiDB:BO71DRAFT_479472"/>
<evidence type="ECO:0000256" key="2">
    <source>
        <dbReference type="ARBA" id="ARBA00022917"/>
    </source>
</evidence>